<evidence type="ECO:0000313" key="4">
    <source>
        <dbReference type="EMBL" id="RSX52837.1"/>
    </source>
</evidence>
<dbReference type="OrthoDB" id="3234738at2"/>
<evidence type="ECO:0000259" key="3">
    <source>
        <dbReference type="Pfam" id="PF13240"/>
    </source>
</evidence>
<organism evidence="4 5">
    <name type="scientific">Bifidobacterium goeldii</name>
    <dbReference type="NCBI Taxonomy" id="2306975"/>
    <lineage>
        <taxon>Bacteria</taxon>
        <taxon>Bacillati</taxon>
        <taxon>Actinomycetota</taxon>
        <taxon>Actinomycetes</taxon>
        <taxon>Bifidobacteriales</taxon>
        <taxon>Bifidobacteriaceae</taxon>
        <taxon>Bifidobacterium</taxon>
    </lineage>
</organism>
<feature type="compositionally biased region" description="Low complexity" evidence="1">
    <location>
        <begin position="223"/>
        <end position="242"/>
    </location>
</feature>
<feature type="transmembrane region" description="Helical" evidence="2">
    <location>
        <begin position="161"/>
        <end position="181"/>
    </location>
</feature>
<dbReference type="Proteomes" id="UP000287533">
    <property type="component" value="Unassembled WGS sequence"/>
</dbReference>
<gene>
    <name evidence="4" type="ORF">D2E25_1408</name>
</gene>
<keyword evidence="5" id="KW-1185">Reference proteome</keyword>
<evidence type="ECO:0000256" key="1">
    <source>
        <dbReference type="SAM" id="MobiDB-lite"/>
    </source>
</evidence>
<name>A0A430FJ58_9BIFI</name>
<comment type="caution">
    <text evidence="4">The sequence shown here is derived from an EMBL/GenBank/DDBJ whole genome shotgun (WGS) entry which is preliminary data.</text>
</comment>
<dbReference type="EMBL" id="QXGL01000004">
    <property type="protein sequence ID" value="RSX52837.1"/>
    <property type="molecule type" value="Genomic_DNA"/>
</dbReference>
<keyword evidence="2" id="KW-1133">Transmembrane helix</keyword>
<sequence>MDERYCQYCGNKLPAEAAFCANCGKPVAQNAQPGTSANAPAGAPTNGQPNAQPSVPTNGQPSAQPNAQPSGNPPIIERAGDPLAAQAAMYNNANNANAQGPNAPTANNNQNGTSVSGAVNEVVGRVAPVVNDVVGHVTPVVKAAGRQAANGMKKLDPKSRVAVIIMACVLAVMLIGGIAHIHASHAPASDVTASSQSTSSQMTSTPQPTETPQQSEASKSESSDSTDTQDQSSSSSASQPSYDDFASLWRSEVQGVDMTKLAGTYCRNDGTCIKLEANPGYDPTSENPGSLSLVKGDSSPLPDGDSKSELGFAYQSAQDMPDVKTPISMIAGCQGSAGCETEQFQVYYLMAGTGLDFFSQQYYSIPVDSANLPDANRDYLVVGTTDGPTISADTVFYRKRSL</sequence>
<dbReference type="AlphaFoldDB" id="A0A430FJ58"/>
<feature type="compositionally biased region" description="Low complexity" evidence="1">
    <location>
        <begin position="190"/>
        <end position="217"/>
    </location>
</feature>
<feature type="region of interest" description="Disordered" evidence="1">
    <location>
        <begin position="277"/>
        <end position="305"/>
    </location>
</feature>
<feature type="region of interest" description="Disordered" evidence="1">
    <location>
        <begin position="30"/>
        <end position="78"/>
    </location>
</feature>
<accession>A0A430FJ58</accession>
<feature type="domain" description="Zinc-ribbon" evidence="3">
    <location>
        <begin position="5"/>
        <end position="27"/>
    </location>
</feature>
<proteinExistence type="predicted"/>
<feature type="compositionally biased region" description="Polar residues" evidence="1">
    <location>
        <begin position="45"/>
        <end position="70"/>
    </location>
</feature>
<evidence type="ECO:0000256" key="2">
    <source>
        <dbReference type="SAM" id="Phobius"/>
    </source>
</evidence>
<keyword evidence="2" id="KW-0812">Transmembrane</keyword>
<dbReference type="InterPro" id="IPR026870">
    <property type="entry name" value="Zinc_ribbon_dom"/>
</dbReference>
<feature type="compositionally biased region" description="Low complexity" evidence="1">
    <location>
        <begin position="94"/>
        <end position="111"/>
    </location>
</feature>
<dbReference type="Pfam" id="PF13240">
    <property type="entry name" value="Zn_Ribbon_1"/>
    <property type="match status" value="1"/>
</dbReference>
<feature type="region of interest" description="Disordered" evidence="1">
    <location>
        <begin position="94"/>
        <end position="115"/>
    </location>
</feature>
<protein>
    <recommendedName>
        <fullName evidence="3">Zinc-ribbon domain-containing protein</fullName>
    </recommendedName>
</protein>
<feature type="region of interest" description="Disordered" evidence="1">
    <location>
        <begin position="190"/>
        <end position="242"/>
    </location>
</feature>
<reference evidence="4 5" key="1">
    <citation type="submission" date="2018-09" db="EMBL/GenBank/DDBJ databases">
        <title>Characterization of the phylogenetic diversity of five novel species belonging to the genus Bifidobacterium.</title>
        <authorList>
            <person name="Lugli G.A."/>
            <person name="Duranti S."/>
            <person name="Milani C."/>
        </authorList>
    </citation>
    <scope>NUCLEOTIDE SEQUENCE [LARGE SCALE GENOMIC DNA]</scope>
    <source>
        <strain evidence="4 5">2034B</strain>
    </source>
</reference>
<evidence type="ECO:0000313" key="5">
    <source>
        <dbReference type="Proteomes" id="UP000287533"/>
    </source>
</evidence>
<keyword evidence="2" id="KW-0472">Membrane</keyword>